<dbReference type="SFLD" id="SFLDF00009">
    <property type="entry name" value="o-succinylbenzoate_synthase"/>
    <property type="match status" value="1"/>
</dbReference>
<dbReference type="PANTHER" id="PTHR48073">
    <property type="entry name" value="O-SUCCINYLBENZOATE SYNTHASE-RELATED"/>
    <property type="match status" value="1"/>
</dbReference>
<feature type="binding site" evidence="6">
    <location>
        <position position="243"/>
    </location>
    <ligand>
        <name>Mg(2+)</name>
        <dbReference type="ChEBI" id="CHEBI:18420"/>
    </ligand>
</feature>
<dbReference type="Gene3D" id="3.20.20.120">
    <property type="entry name" value="Enolase-like C-terminal domain"/>
    <property type="match status" value="1"/>
</dbReference>
<evidence type="ECO:0000256" key="1">
    <source>
        <dbReference type="ARBA" id="ARBA00008031"/>
    </source>
</evidence>
<dbReference type="Pfam" id="PF13378">
    <property type="entry name" value="MR_MLE_C"/>
    <property type="match status" value="1"/>
</dbReference>
<evidence type="ECO:0000256" key="3">
    <source>
        <dbReference type="ARBA" id="ARBA00022842"/>
    </source>
</evidence>
<gene>
    <name evidence="9" type="ORF">P0M35_11635</name>
</gene>
<evidence type="ECO:0000313" key="9">
    <source>
        <dbReference type="EMBL" id="MDF1612805.1"/>
    </source>
</evidence>
<sequence>MKNLSITKIEIFKADIPFHEPFKIAIMEIPAAQSVFIKIHTNENIYGIGEANPYWGITGETQSINIAAAVDLAKIILGKDPLNIEERNKEMHKYLAFNSTIRSAFDMALYDIAAKIAGLPLYSFLGGGKRTFWTDNTIGLDTPDRVAQKAIKYKEMGFKAIKVKLGTTKELDVARIKNIRQTIGNELPIRIDANQGWDFHTAKNTLKALEQYGIEYCEQPIAHWDYDNLKRLREITTIAIMADESLFDHHDAFKLAANGSCDYFNIKLAKSGGIFNALKINAVAESAGIKCMLGCMTETRLGLTAAAHVISAFTNFQYADLDGYLFMKEDPIIGGAIYNVGEIAVPDSPGHGADVDPLFLKKCDVIEIK</sequence>
<dbReference type="Pfam" id="PF02746">
    <property type="entry name" value="MR_MLE_N"/>
    <property type="match status" value="1"/>
</dbReference>
<dbReference type="Proteomes" id="UP001221302">
    <property type="component" value="Unassembled WGS sequence"/>
</dbReference>
<dbReference type="EMBL" id="JARGDL010000018">
    <property type="protein sequence ID" value="MDF1612805.1"/>
    <property type="molecule type" value="Genomic_DNA"/>
</dbReference>
<feature type="domain" description="Mandelate racemase/muconate lactonizing enzyme C-terminal" evidence="8">
    <location>
        <begin position="143"/>
        <end position="239"/>
    </location>
</feature>
<evidence type="ECO:0000256" key="4">
    <source>
        <dbReference type="ARBA" id="ARBA00023235"/>
    </source>
</evidence>
<organism evidence="9 10">
    <name type="scientific">Stygiobacter electus</name>
    <dbReference type="NCBI Taxonomy" id="3032292"/>
    <lineage>
        <taxon>Bacteria</taxon>
        <taxon>Pseudomonadati</taxon>
        <taxon>Ignavibacteriota</taxon>
        <taxon>Ignavibacteria</taxon>
        <taxon>Ignavibacteriales</taxon>
        <taxon>Melioribacteraceae</taxon>
        <taxon>Stygiobacter</taxon>
    </lineage>
</organism>
<dbReference type="SFLD" id="SFLDS00001">
    <property type="entry name" value="Enolase"/>
    <property type="match status" value="1"/>
</dbReference>
<dbReference type="InterPro" id="IPR013342">
    <property type="entry name" value="Mandelate_racemase_C"/>
</dbReference>
<keyword evidence="3 6" id="KW-0460">Magnesium</keyword>
<dbReference type="SFLD" id="SFLDG00180">
    <property type="entry name" value="muconate_cycloisomerase"/>
    <property type="match status" value="1"/>
</dbReference>
<accession>A0AAE3P4I0</accession>
<evidence type="ECO:0000256" key="2">
    <source>
        <dbReference type="ARBA" id="ARBA00022723"/>
    </source>
</evidence>
<dbReference type="GO" id="GO:0046872">
    <property type="term" value="F:metal ion binding"/>
    <property type="evidence" value="ECO:0007669"/>
    <property type="project" value="UniProtKB-KW"/>
</dbReference>
<feature type="active site" description="Proton acceptor; specific for (S)-substrate epimerization" evidence="5">
    <location>
        <position position="267"/>
    </location>
</feature>
<dbReference type="GO" id="GO:0016855">
    <property type="term" value="F:racemase and epimerase activity, acting on amino acids and derivatives"/>
    <property type="evidence" value="ECO:0007669"/>
    <property type="project" value="UniProtKB-UniRule"/>
</dbReference>
<comment type="cofactor">
    <cofactor evidence="6 7">
        <name>Mg(2+)</name>
        <dbReference type="ChEBI" id="CHEBI:18420"/>
    </cofactor>
    <text evidence="6 7">Binds 1 Mg(2+) ion per subunit.</text>
</comment>
<feature type="binding site" evidence="6">
    <location>
        <position position="192"/>
    </location>
    <ligand>
        <name>Mg(2+)</name>
        <dbReference type="ChEBI" id="CHEBI:18420"/>
    </ligand>
</feature>
<dbReference type="CDD" id="cd03319">
    <property type="entry name" value="L-Ala-DL-Glu_epimerase"/>
    <property type="match status" value="1"/>
</dbReference>
<evidence type="ECO:0000256" key="7">
    <source>
        <dbReference type="RuleBase" id="RU366006"/>
    </source>
</evidence>
<protein>
    <recommendedName>
        <fullName evidence="7">Dipeptide epimerase</fullName>
        <ecNumber evidence="7">5.1.1.-</ecNumber>
    </recommendedName>
</protein>
<keyword evidence="10" id="KW-1185">Reference proteome</keyword>
<dbReference type="InterPro" id="IPR029017">
    <property type="entry name" value="Enolase-like_N"/>
</dbReference>
<dbReference type="SMART" id="SM00922">
    <property type="entry name" value="MR_MLE"/>
    <property type="match status" value="1"/>
</dbReference>
<name>A0AAE3P4I0_9BACT</name>
<evidence type="ECO:0000259" key="8">
    <source>
        <dbReference type="SMART" id="SM00922"/>
    </source>
</evidence>
<comment type="caution">
    <text evidence="9">The sequence shown here is derived from an EMBL/GenBank/DDBJ whole genome shotgun (WGS) entry which is preliminary data.</text>
</comment>
<dbReference type="InterPro" id="IPR036849">
    <property type="entry name" value="Enolase-like_C_sf"/>
</dbReference>
<dbReference type="EC" id="5.1.1.-" evidence="7"/>
<evidence type="ECO:0000256" key="6">
    <source>
        <dbReference type="PIRSR" id="PIRSR634603-3"/>
    </source>
</evidence>
<feature type="active site" description="Proton acceptor; specific for (R)-substrate epimerization" evidence="5">
    <location>
        <position position="164"/>
    </location>
</feature>
<dbReference type="PANTHER" id="PTHR48073:SF2">
    <property type="entry name" value="O-SUCCINYLBENZOATE SYNTHASE"/>
    <property type="match status" value="1"/>
</dbReference>
<evidence type="ECO:0000256" key="5">
    <source>
        <dbReference type="PIRSR" id="PIRSR634603-1"/>
    </source>
</evidence>
<dbReference type="InterPro" id="IPR013341">
    <property type="entry name" value="Mandelate_racemase_N_dom"/>
</dbReference>
<dbReference type="FunFam" id="3.30.390.10:FF:000009">
    <property type="entry name" value="Hydrophobic dipeptide epimerase"/>
    <property type="match status" value="1"/>
</dbReference>
<evidence type="ECO:0000313" key="10">
    <source>
        <dbReference type="Proteomes" id="UP001221302"/>
    </source>
</evidence>
<feature type="binding site" evidence="6">
    <location>
        <position position="218"/>
    </location>
    <ligand>
        <name>Mg(2+)</name>
        <dbReference type="ChEBI" id="CHEBI:18420"/>
    </ligand>
</feature>
<keyword evidence="4 7" id="KW-0413">Isomerase</keyword>
<dbReference type="Gene3D" id="3.30.390.10">
    <property type="entry name" value="Enolase-like, N-terminal domain"/>
    <property type="match status" value="1"/>
</dbReference>
<dbReference type="InterPro" id="IPR029065">
    <property type="entry name" value="Enolase_C-like"/>
</dbReference>
<dbReference type="RefSeq" id="WP_321536576.1">
    <property type="nucleotide sequence ID" value="NZ_JARGDL010000018.1"/>
</dbReference>
<proteinExistence type="inferred from homology"/>
<dbReference type="SUPFAM" id="SSF54826">
    <property type="entry name" value="Enolase N-terminal domain-like"/>
    <property type="match status" value="1"/>
</dbReference>
<dbReference type="SUPFAM" id="SSF51604">
    <property type="entry name" value="Enolase C-terminal domain-like"/>
    <property type="match status" value="1"/>
</dbReference>
<dbReference type="AlphaFoldDB" id="A0AAE3P4I0"/>
<dbReference type="GO" id="GO:0006518">
    <property type="term" value="P:peptide metabolic process"/>
    <property type="evidence" value="ECO:0007669"/>
    <property type="project" value="UniProtKB-ARBA"/>
</dbReference>
<keyword evidence="2 6" id="KW-0479">Metal-binding</keyword>
<comment type="similarity">
    <text evidence="1 7">Belongs to the mandelate racemase/muconate lactonizing enzyme family.</text>
</comment>
<reference evidence="9" key="1">
    <citation type="submission" date="2023-03" db="EMBL/GenBank/DDBJ databases">
        <title>Stygiobacter electus gen. nov., sp. nov., facultatively anaerobic thermotolerant bacterium of the class Ignavibacteria from a well of Yessentuki mineral water deposit.</title>
        <authorList>
            <person name="Podosokorskaya O.A."/>
            <person name="Elcheninov A.G."/>
            <person name="Petrova N.F."/>
            <person name="Zavarzina D.G."/>
            <person name="Kublanov I.V."/>
            <person name="Merkel A.Y."/>
        </authorList>
    </citation>
    <scope>NUCLEOTIDE SEQUENCE</scope>
    <source>
        <strain evidence="9">09-Me</strain>
    </source>
</reference>
<dbReference type="InterPro" id="IPR034603">
    <property type="entry name" value="Dipeptide_epimerase"/>
</dbReference>